<proteinExistence type="inferred from homology"/>
<comment type="similarity">
    <text evidence="5">Belongs to the SAT4 family.</text>
</comment>
<dbReference type="GeneID" id="18257645"/>
<feature type="transmembrane region" description="Helical" evidence="7">
    <location>
        <begin position="253"/>
        <end position="274"/>
    </location>
</feature>
<dbReference type="InterPro" id="IPR049326">
    <property type="entry name" value="Rhodopsin_dom_fungi"/>
</dbReference>
<feature type="region of interest" description="Disordered" evidence="6">
    <location>
        <begin position="279"/>
        <end position="307"/>
    </location>
</feature>
<dbReference type="Pfam" id="PF20684">
    <property type="entry name" value="Fung_rhodopsin"/>
    <property type="match status" value="1"/>
</dbReference>
<keyword evidence="2 7" id="KW-0812">Transmembrane</keyword>
<dbReference type="KEGG" id="cthr:CTHT_0036070"/>
<evidence type="ECO:0000256" key="4">
    <source>
        <dbReference type="ARBA" id="ARBA00023136"/>
    </source>
</evidence>
<dbReference type="PANTHER" id="PTHR33048:SF123">
    <property type="entry name" value="INTEGRAL MEMBRANE PROTEIN"/>
    <property type="match status" value="1"/>
</dbReference>
<evidence type="ECO:0000256" key="3">
    <source>
        <dbReference type="ARBA" id="ARBA00022989"/>
    </source>
</evidence>
<feature type="region of interest" description="Disordered" evidence="6">
    <location>
        <begin position="342"/>
        <end position="371"/>
    </location>
</feature>
<dbReference type="OrthoDB" id="3648173at2759"/>
<sequence length="371" mass="41152">MAVWYIGGMEVVERNHALVVNSFFWTILAFIIVVLRLFTRGYVIKRIGPDDWLMAGAMVASIGFLIAEMYQIKWGLGKPVNPATLIQFLAALYATIPLYNLSQTLYKLSVATQLYRLFNTPKNQLKIKIMFAWILLCGMYTVLGCLFYCSPVKKAWDVFVPGTCMDRDVLHYTISALNILNDLLLIAVPLYFVLKLQIPKKQRLVLASIFSCGAFVTIVSIIRLKALHENVTGPEVDQPITGVNIALWSHLDINVAIIFLSLPALQALITRYILKKHYSGSDSHSGATGAVTGSGPGSRVLRSHATRNDDLDYEAGDRMAIHVQQSIEMKSYAIDDTGSEKDLIDKQNFGPTNYTTISAGGNNPKSNQSPV</sequence>
<name>G0S796_CHATD</name>
<dbReference type="Proteomes" id="UP000008066">
    <property type="component" value="Unassembled WGS sequence"/>
</dbReference>
<dbReference type="GO" id="GO:0016020">
    <property type="term" value="C:membrane"/>
    <property type="evidence" value="ECO:0007669"/>
    <property type="project" value="UniProtKB-SubCell"/>
</dbReference>
<dbReference type="PANTHER" id="PTHR33048">
    <property type="entry name" value="PTH11-LIKE INTEGRAL MEMBRANE PROTEIN (AFU_ORTHOLOGUE AFUA_5G11245)"/>
    <property type="match status" value="1"/>
</dbReference>
<evidence type="ECO:0000259" key="8">
    <source>
        <dbReference type="Pfam" id="PF20684"/>
    </source>
</evidence>
<feature type="transmembrane region" description="Helical" evidence="7">
    <location>
        <begin position="20"/>
        <end position="39"/>
    </location>
</feature>
<keyword evidence="4 7" id="KW-0472">Membrane</keyword>
<dbReference type="InterPro" id="IPR052337">
    <property type="entry name" value="SAT4-like"/>
</dbReference>
<evidence type="ECO:0000313" key="9">
    <source>
        <dbReference type="EMBL" id="EGS21740.1"/>
    </source>
</evidence>
<dbReference type="eggNOG" id="ENOG502S025">
    <property type="taxonomic scope" value="Eukaryota"/>
</dbReference>
<evidence type="ECO:0000256" key="5">
    <source>
        <dbReference type="ARBA" id="ARBA00038359"/>
    </source>
</evidence>
<evidence type="ECO:0000256" key="7">
    <source>
        <dbReference type="SAM" id="Phobius"/>
    </source>
</evidence>
<feature type="transmembrane region" description="Helical" evidence="7">
    <location>
        <begin position="169"/>
        <end position="192"/>
    </location>
</feature>
<dbReference type="EMBL" id="GL988041">
    <property type="protein sequence ID" value="EGS21740.1"/>
    <property type="molecule type" value="Genomic_DNA"/>
</dbReference>
<feature type="compositionally biased region" description="Polar residues" evidence="6">
    <location>
        <begin position="349"/>
        <end position="371"/>
    </location>
</feature>
<accession>G0S796</accession>
<feature type="transmembrane region" description="Helical" evidence="7">
    <location>
        <begin position="204"/>
        <end position="224"/>
    </location>
</feature>
<dbReference type="STRING" id="759272.G0S796"/>
<dbReference type="HOGENOM" id="CLU_028200_0_2_1"/>
<keyword evidence="3 7" id="KW-1133">Transmembrane helix</keyword>
<feature type="transmembrane region" description="Helical" evidence="7">
    <location>
        <begin position="84"/>
        <end position="106"/>
    </location>
</feature>
<evidence type="ECO:0000256" key="1">
    <source>
        <dbReference type="ARBA" id="ARBA00004141"/>
    </source>
</evidence>
<protein>
    <submittedName>
        <fullName evidence="9">Putative integral membrane protein</fullName>
    </submittedName>
</protein>
<feature type="domain" description="Rhodopsin" evidence="8">
    <location>
        <begin position="35"/>
        <end position="270"/>
    </location>
</feature>
<evidence type="ECO:0000256" key="6">
    <source>
        <dbReference type="SAM" id="MobiDB-lite"/>
    </source>
</evidence>
<feature type="transmembrane region" description="Helical" evidence="7">
    <location>
        <begin position="51"/>
        <end position="72"/>
    </location>
</feature>
<organism evidence="10">
    <name type="scientific">Chaetomium thermophilum (strain DSM 1495 / CBS 144.50 / IMI 039719)</name>
    <name type="common">Thermochaetoides thermophila</name>
    <dbReference type="NCBI Taxonomy" id="759272"/>
    <lineage>
        <taxon>Eukaryota</taxon>
        <taxon>Fungi</taxon>
        <taxon>Dikarya</taxon>
        <taxon>Ascomycota</taxon>
        <taxon>Pezizomycotina</taxon>
        <taxon>Sordariomycetes</taxon>
        <taxon>Sordariomycetidae</taxon>
        <taxon>Sordariales</taxon>
        <taxon>Chaetomiaceae</taxon>
        <taxon>Thermochaetoides</taxon>
    </lineage>
</organism>
<dbReference type="RefSeq" id="XP_006694036.1">
    <property type="nucleotide sequence ID" value="XM_006693973.1"/>
</dbReference>
<dbReference type="OMA" id="PVAKYWD"/>
<evidence type="ECO:0000256" key="2">
    <source>
        <dbReference type="ARBA" id="ARBA00022692"/>
    </source>
</evidence>
<evidence type="ECO:0000313" key="10">
    <source>
        <dbReference type="Proteomes" id="UP000008066"/>
    </source>
</evidence>
<dbReference type="AlphaFoldDB" id="G0S796"/>
<gene>
    <name evidence="9" type="ORF">CTHT_0036070</name>
</gene>
<comment type="subcellular location">
    <subcellularLocation>
        <location evidence="1">Membrane</location>
        <topology evidence="1">Multi-pass membrane protein</topology>
    </subcellularLocation>
</comment>
<reference evidence="9 10" key="1">
    <citation type="journal article" date="2011" name="Cell">
        <title>Insight into structure and assembly of the nuclear pore complex by utilizing the genome of a eukaryotic thermophile.</title>
        <authorList>
            <person name="Amlacher S."/>
            <person name="Sarges P."/>
            <person name="Flemming D."/>
            <person name="van Noort V."/>
            <person name="Kunze R."/>
            <person name="Devos D.P."/>
            <person name="Arumugam M."/>
            <person name="Bork P."/>
            <person name="Hurt E."/>
        </authorList>
    </citation>
    <scope>NUCLEOTIDE SEQUENCE [LARGE SCALE GENOMIC DNA]</scope>
    <source>
        <strain evidence="10">DSM 1495 / CBS 144.50 / IMI 039719</strain>
    </source>
</reference>
<feature type="transmembrane region" description="Helical" evidence="7">
    <location>
        <begin position="127"/>
        <end position="149"/>
    </location>
</feature>
<keyword evidence="10" id="KW-1185">Reference proteome</keyword>